<dbReference type="InterPro" id="IPR050465">
    <property type="entry name" value="UPF0194_transport"/>
</dbReference>
<dbReference type="InterPro" id="IPR014315">
    <property type="entry name" value="ABC_heterocyst_DevB"/>
</dbReference>
<name>A0A975TC07_9NOST</name>
<dbReference type="SUPFAM" id="SSF111369">
    <property type="entry name" value="HlyD-like secretion proteins"/>
    <property type="match status" value="1"/>
</dbReference>
<evidence type="ECO:0000256" key="3">
    <source>
        <dbReference type="SAM" id="Coils"/>
    </source>
</evidence>
<dbReference type="RefSeq" id="WP_242034289.1">
    <property type="nucleotide sequence ID" value="NZ_JACJTT010000056.1"/>
</dbReference>
<keyword evidence="2 3" id="KW-0175">Coiled coil</keyword>
<feature type="transmembrane region" description="Helical" evidence="4">
    <location>
        <begin position="12"/>
        <end position="32"/>
    </location>
</feature>
<reference evidence="6" key="1">
    <citation type="submission" date="2017-04" db="EMBL/GenBank/DDBJ databases">
        <title>Genome deletions in a multicellular cyanobacterial endosymbiont for morphological adaptation in marine diatoms.</title>
        <authorList>
            <person name="Wang Y."/>
            <person name="Gao H."/>
            <person name="Li R."/>
            <person name="Xu X."/>
        </authorList>
    </citation>
    <scope>NUCLEOTIDE SEQUENCE</scope>
    <source>
        <strain evidence="6">FACHB 800</strain>
    </source>
</reference>
<dbReference type="PANTHER" id="PTHR32347:SF27">
    <property type="entry name" value="RND EFFLUX PUMP MEMBRANE FUSION PROTEIN BARREL-SANDWICH DOMAIN-CONTAINING PROTEIN"/>
    <property type="match status" value="1"/>
</dbReference>
<accession>A0A975TC07</accession>
<dbReference type="Proteomes" id="UP000683511">
    <property type="component" value="Chromosome"/>
</dbReference>
<keyword evidence="7" id="KW-1185">Reference proteome</keyword>
<dbReference type="PANTHER" id="PTHR32347">
    <property type="entry name" value="EFFLUX SYSTEM COMPONENT YKNX-RELATED"/>
    <property type="match status" value="1"/>
</dbReference>
<dbReference type="Gene3D" id="2.40.50.100">
    <property type="match status" value="1"/>
</dbReference>
<feature type="domain" description="Multidrug resistance protein MdtA-like barrel-sandwich hybrid" evidence="5">
    <location>
        <begin position="81"/>
        <end position="292"/>
    </location>
</feature>
<evidence type="ECO:0000313" key="7">
    <source>
        <dbReference type="Proteomes" id="UP000683511"/>
    </source>
</evidence>
<dbReference type="EMBL" id="CP021056">
    <property type="protein sequence ID" value="QXE26028.1"/>
    <property type="molecule type" value="Genomic_DNA"/>
</dbReference>
<evidence type="ECO:0000256" key="4">
    <source>
        <dbReference type="SAM" id="Phobius"/>
    </source>
</evidence>
<dbReference type="AlphaFoldDB" id="A0A975TC07"/>
<evidence type="ECO:0000313" key="6">
    <source>
        <dbReference type="EMBL" id="QXE26028.1"/>
    </source>
</evidence>
<gene>
    <name evidence="6" type="ORF">B6N60_04755</name>
</gene>
<dbReference type="KEGG" id="rsin:B6N60_04755"/>
<dbReference type="Pfam" id="PF25917">
    <property type="entry name" value="BSH_RND"/>
    <property type="match status" value="1"/>
</dbReference>
<evidence type="ECO:0000256" key="1">
    <source>
        <dbReference type="ARBA" id="ARBA00004196"/>
    </source>
</evidence>
<proteinExistence type="predicted"/>
<keyword evidence="4" id="KW-0812">Transmembrane</keyword>
<feature type="coiled-coil region" evidence="3">
    <location>
        <begin position="163"/>
        <end position="268"/>
    </location>
</feature>
<organism evidence="6 7">
    <name type="scientific">Richelia sinica FACHB-800</name>
    <dbReference type="NCBI Taxonomy" id="1357546"/>
    <lineage>
        <taxon>Bacteria</taxon>
        <taxon>Bacillati</taxon>
        <taxon>Cyanobacteriota</taxon>
        <taxon>Cyanophyceae</taxon>
        <taxon>Nostocales</taxon>
        <taxon>Nostocaceae</taxon>
        <taxon>Richelia</taxon>
    </lineage>
</organism>
<keyword evidence="4" id="KW-1133">Transmembrane helix</keyword>
<dbReference type="InterPro" id="IPR058625">
    <property type="entry name" value="MdtA-like_BSH"/>
</dbReference>
<comment type="subcellular location">
    <subcellularLocation>
        <location evidence="1">Cell envelope</location>
    </subcellularLocation>
</comment>
<evidence type="ECO:0000259" key="5">
    <source>
        <dbReference type="Pfam" id="PF25917"/>
    </source>
</evidence>
<dbReference type="NCBIfam" id="TIGR02971">
    <property type="entry name" value="heterocyst_DevB"/>
    <property type="match status" value="1"/>
</dbReference>
<evidence type="ECO:0000256" key="2">
    <source>
        <dbReference type="ARBA" id="ARBA00023054"/>
    </source>
</evidence>
<dbReference type="Gene3D" id="2.40.30.170">
    <property type="match status" value="1"/>
</dbReference>
<sequence length="396" mass="43687">MKLSNEKFILNIKVIVLLLSIGTISSIAIFSINSRHLFKPKQDSNQKTKVQELSVSFVTALGRIEPQGDIIRLAAPIANQRLAELRVREGQTVRAGQVLAIMDNFKQNQALLENAKAKVSVARSRLAQVEAGEKSGQIQAQEKKVTEIEAELTTNVKIQKAVIARQELELSKAINDYERYKKLSQDGAVSAADTENKRFQVEIEKENLQEAKAKLNQQITTAKERINGAQATLESLKNVKPTDILVAKAELNESISQLRKAQVDLELAYIVAPIAGQILNIHTKVGEMVDNTGILDIGQTQQMYVLAEVYESDIKYVKVGQPATIVSEYGGFTGELKGVVDQIGLQIDKPGIVNDDPAAKADVRVVKVKIRLHPDDSEQVKNLNKLQVRASINIKV</sequence>
<dbReference type="GO" id="GO:0030313">
    <property type="term" value="C:cell envelope"/>
    <property type="evidence" value="ECO:0007669"/>
    <property type="project" value="UniProtKB-SubCell"/>
</dbReference>
<protein>
    <submittedName>
        <fullName evidence="6">Secretion protein HlyD</fullName>
    </submittedName>
</protein>
<keyword evidence="4" id="KW-0472">Membrane</keyword>